<evidence type="ECO:0000313" key="3">
    <source>
        <dbReference type="Proteomes" id="UP001231197"/>
    </source>
</evidence>
<reference evidence="2 3" key="1">
    <citation type="journal article" date="2023" name="Int. J. Syst. Evol. Microbiol.">
        <title>Winogradskyella bathintestinalis sp. nov., isolated from the intestine of the deep-sea loosejaw dragonfish, Malacosteus niger.</title>
        <authorList>
            <person name="Uniacke-Lowe S."/>
            <person name="Johnson C.N."/>
            <person name="Stanton C."/>
            <person name="Hill C."/>
            <person name="Ross P."/>
        </authorList>
    </citation>
    <scope>NUCLEOTIDE SEQUENCE [LARGE SCALE GENOMIC DNA]</scope>
    <source>
        <strain evidence="2 3">APC 3343</strain>
    </source>
</reference>
<keyword evidence="3" id="KW-1185">Reference proteome</keyword>
<feature type="chain" id="PRO_5045723141" description="DUF4907 domain-containing protein" evidence="1">
    <location>
        <begin position="20"/>
        <end position="223"/>
    </location>
</feature>
<evidence type="ECO:0000256" key="1">
    <source>
        <dbReference type="SAM" id="SignalP"/>
    </source>
</evidence>
<gene>
    <name evidence="2" type="ORF">QMA06_16125</name>
</gene>
<protein>
    <recommendedName>
        <fullName evidence="4">DUF4907 domain-containing protein</fullName>
    </recommendedName>
</protein>
<accession>A0ABT7ZZ45</accession>
<evidence type="ECO:0008006" key="4">
    <source>
        <dbReference type="Google" id="ProtNLM"/>
    </source>
</evidence>
<dbReference type="EMBL" id="JASDDK010000017">
    <property type="protein sequence ID" value="MDN3494249.1"/>
    <property type="molecule type" value="Genomic_DNA"/>
</dbReference>
<dbReference type="RefSeq" id="WP_290207949.1">
    <property type="nucleotide sequence ID" value="NZ_JASDDK010000017.1"/>
</dbReference>
<sequence length="223" mass="26247">MKKILFLILVIIISSNCFSQKLDSLQFKKYYKISLAGKPQKIELIQFKDYSYKGYIITELDYSNRKIRFTKNKTLSSIKDFLFKATNILRKKEVEKEVIDTSYIELGLAKKLFLKLRNNNIEKIKNCKVENNCKMFLDSDYTSFKIKNDNDYKSFGFQELYPSENGKYLEAAPQNRIEAQRILTILNNELDFEKQFYDTIERLPEGSYSYHSGNATISMNSEN</sequence>
<dbReference type="Proteomes" id="UP001231197">
    <property type="component" value="Unassembled WGS sequence"/>
</dbReference>
<name>A0ABT7ZZ45_9FLAO</name>
<keyword evidence="1" id="KW-0732">Signal</keyword>
<proteinExistence type="predicted"/>
<comment type="caution">
    <text evidence="2">The sequence shown here is derived from an EMBL/GenBank/DDBJ whole genome shotgun (WGS) entry which is preliminary data.</text>
</comment>
<organism evidence="2 3">
    <name type="scientific">Winogradskyella bathintestinalis</name>
    <dbReference type="NCBI Taxonomy" id="3035208"/>
    <lineage>
        <taxon>Bacteria</taxon>
        <taxon>Pseudomonadati</taxon>
        <taxon>Bacteroidota</taxon>
        <taxon>Flavobacteriia</taxon>
        <taxon>Flavobacteriales</taxon>
        <taxon>Flavobacteriaceae</taxon>
        <taxon>Winogradskyella</taxon>
    </lineage>
</organism>
<feature type="signal peptide" evidence="1">
    <location>
        <begin position="1"/>
        <end position="19"/>
    </location>
</feature>
<evidence type="ECO:0000313" key="2">
    <source>
        <dbReference type="EMBL" id="MDN3494249.1"/>
    </source>
</evidence>